<feature type="domain" description="BIG2" evidence="3">
    <location>
        <begin position="520"/>
        <end position="595"/>
    </location>
</feature>
<dbReference type="STRING" id="861299.J421_2269"/>
<dbReference type="PROSITE" id="PS51257">
    <property type="entry name" value="PROKAR_LIPOPROTEIN"/>
    <property type="match status" value="1"/>
</dbReference>
<reference evidence="4 5" key="1">
    <citation type="journal article" date="2014" name="Genome Announc.">
        <title>Genome Sequence and Methylome of Soil Bacterium Gemmatirosa kalamazoonensis KBS708T, a Member of the Rarely Cultivated Gemmatimonadetes Phylum.</title>
        <authorList>
            <person name="Debruyn J.M."/>
            <person name="Radosevich M."/>
            <person name="Wommack K.E."/>
            <person name="Polson S.W."/>
            <person name="Hauser L.J."/>
            <person name="Fawaz M.N."/>
            <person name="Korlach J."/>
            <person name="Tsai Y.C."/>
        </authorList>
    </citation>
    <scope>NUCLEOTIDE SEQUENCE [LARGE SCALE GENOMIC DNA]</scope>
    <source>
        <strain evidence="4 5">KBS708</strain>
    </source>
</reference>
<evidence type="ECO:0000313" key="4">
    <source>
        <dbReference type="EMBL" id="AHG89806.1"/>
    </source>
</evidence>
<dbReference type="HOGENOM" id="CLU_349769_0_0_0"/>
<dbReference type="SUPFAM" id="SSF49373">
    <property type="entry name" value="Invasin/intimin cell-adhesion fragments"/>
    <property type="match status" value="3"/>
</dbReference>
<gene>
    <name evidence="4" type="ORF">J421_2269</name>
</gene>
<dbReference type="SMART" id="SM00635">
    <property type="entry name" value="BID_2"/>
    <property type="match status" value="3"/>
</dbReference>
<dbReference type="KEGG" id="gba:J421_2269"/>
<dbReference type="Gene3D" id="2.60.40.1080">
    <property type="match status" value="3"/>
</dbReference>
<dbReference type="EMBL" id="CP007128">
    <property type="protein sequence ID" value="AHG89806.1"/>
    <property type="molecule type" value="Genomic_DNA"/>
</dbReference>
<feature type="domain" description="BIG2" evidence="3">
    <location>
        <begin position="438"/>
        <end position="514"/>
    </location>
</feature>
<keyword evidence="2" id="KW-0732">Signal</keyword>
<dbReference type="InterPro" id="IPR008964">
    <property type="entry name" value="Invasin/intimin_cell_adhesion"/>
</dbReference>
<proteinExistence type="predicted"/>
<dbReference type="InterPro" id="IPR045197">
    <property type="entry name" value="NUP210-like"/>
</dbReference>
<dbReference type="PANTHER" id="PTHR23019">
    <property type="entry name" value="NUCLEAR PORE MEMBRANE GLYCOPROTEIN GP210-RELATED"/>
    <property type="match status" value="1"/>
</dbReference>
<dbReference type="AlphaFoldDB" id="W0RGA6"/>
<evidence type="ECO:0000256" key="1">
    <source>
        <dbReference type="SAM" id="MobiDB-lite"/>
    </source>
</evidence>
<organism evidence="4 5">
    <name type="scientific">Gemmatirosa kalamazoonensis</name>
    <dbReference type="NCBI Taxonomy" id="861299"/>
    <lineage>
        <taxon>Bacteria</taxon>
        <taxon>Pseudomonadati</taxon>
        <taxon>Gemmatimonadota</taxon>
        <taxon>Gemmatimonadia</taxon>
        <taxon>Gemmatimonadales</taxon>
        <taxon>Gemmatimonadaceae</taxon>
        <taxon>Gemmatirosa</taxon>
    </lineage>
</organism>
<name>W0RGA6_9BACT</name>
<dbReference type="RefSeq" id="WP_025411292.1">
    <property type="nucleotide sequence ID" value="NZ_CP007128.1"/>
</dbReference>
<keyword evidence="5" id="KW-1185">Reference proteome</keyword>
<evidence type="ECO:0000259" key="3">
    <source>
        <dbReference type="SMART" id="SM00635"/>
    </source>
</evidence>
<feature type="domain" description="BIG2" evidence="3">
    <location>
        <begin position="602"/>
        <end position="679"/>
    </location>
</feature>
<feature type="signal peptide" evidence="2">
    <location>
        <begin position="1"/>
        <end position="24"/>
    </location>
</feature>
<dbReference type="eggNOG" id="COG5492">
    <property type="taxonomic scope" value="Bacteria"/>
</dbReference>
<dbReference type="PANTHER" id="PTHR23019:SF0">
    <property type="entry name" value="NUCLEAR PORE MEMBRANE GLYCOPROTEIN 210"/>
    <property type="match status" value="1"/>
</dbReference>
<sequence length="805" mass="79793">MKERTALRRAAVALSVHAALSLTACGGGAGDAPAAPSAPVTPTPPAQPTALALRVPVDTVRPGAVVRIVIPGGGAPNGASGTLGSAAFQAARVDDSTLVGLVPDLAPAVHTLRLTLGARAGEASVTVLQAPTIADPVAAVSAQLDAMTTRFAASTPPDGFSAAEWSRLRAVADSVGRDLRARMASATPAERLAVARLFASAGASSGSTSFAALKAGPVLTAACARQIASAAAPVQAVYVGLGAMVGGAAFGLTPAGAALFGVAGAAVYLQFMPDAVANVARLPEACYVGERIEAKPLATDVLESGRVVAVDVLEWARSMSGAEARQGAAATVTDGIDRVYAAVAALPSSVAGAITKLPLRLSTLPVTAAAARALDPQRVRLVSVSPSTVSATVSAASGGLTFTATTGATTDTRFTATLAHTDDPTLQTTVTGTVRPTPPIVVKLNLESATITGLQNTLKLTATVTGTTDTGVNWSSSDVSIATVASDGTVLGKASGTVTVRATSVADPSRSATARITVTSGIGITLSPTSATVVAGTTRRFTATLTGTNSTGVVWSSSNPAVATVTAAGDVTGLAIGTTTITATAAYDLSVSATASVLVSSAGVSVSIAPSSVTLQVGQTQALTAAVTGATVTSVIWTTSNAAVASVDGLTGVVTARANGTATITARSIYDVTKTGTATITVGSTGGGTTPPPSGGTSTSDAQCDATWKPVLTGVKEWSEASTTSDVKRFGWSFTAQGFVTATVYYADGDVSPRSYPYRLVSQATSPTGCAIDVGGGEAVFAIRGYTNGALQMQASGQAVRTLTR</sequence>
<dbReference type="InParanoid" id="W0RGA6"/>
<feature type="region of interest" description="Disordered" evidence="1">
    <location>
        <begin position="682"/>
        <end position="703"/>
    </location>
</feature>
<feature type="chain" id="PRO_5004794951" evidence="2">
    <location>
        <begin position="25"/>
        <end position="805"/>
    </location>
</feature>
<dbReference type="Pfam" id="PF02368">
    <property type="entry name" value="Big_2"/>
    <property type="match status" value="3"/>
</dbReference>
<evidence type="ECO:0000256" key="2">
    <source>
        <dbReference type="SAM" id="SignalP"/>
    </source>
</evidence>
<evidence type="ECO:0000313" key="5">
    <source>
        <dbReference type="Proteomes" id="UP000019151"/>
    </source>
</evidence>
<protein>
    <submittedName>
        <fullName evidence="4">Ig domain protein group 2 domain protein</fullName>
    </submittedName>
</protein>
<dbReference type="Proteomes" id="UP000019151">
    <property type="component" value="Chromosome"/>
</dbReference>
<accession>W0RGA6</accession>
<dbReference type="InterPro" id="IPR003343">
    <property type="entry name" value="Big_2"/>
</dbReference>
<dbReference type="PATRIC" id="fig|861299.3.peg.2309"/>